<dbReference type="EMBL" id="JACOOZ010000009">
    <property type="protein sequence ID" value="MBC5668715.1"/>
    <property type="molecule type" value="Genomic_DNA"/>
</dbReference>
<dbReference type="RefSeq" id="WP_186840630.1">
    <property type="nucleotide sequence ID" value="NZ_JACOOZ010000009.1"/>
</dbReference>
<dbReference type="InterPro" id="IPR039498">
    <property type="entry name" value="NTP_transf_5"/>
</dbReference>
<gene>
    <name evidence="1" type="ORF">H8S00_12110</name>
</gene>
<evidence type="ECO:0000313" key="2">
    <source>
        <dbReference type="Proteomes" id="UP000597877"/>
    </source>
</evidence>
<accession>A0ABR7F7I4</accession>
<sequence>MRFNKKTSDYLIELLRSVINEDSPKEKPEGVDWDDIYSLALFHKVDEMAFHAISKLTGKPEGREVLKWEKQHEKNQIVNMVQTGEGETIINEASARGIDILPLKGSVLKNIYPNPEFRQMGDLDYLVLSDESTMKEMGKLLHELGYEDGEGVGLEASHDVYIKPPYMEVEVHRRLLPTTEENHWHTDDIWDRLVKDEDNPHLMHMTPEDFYLFHLLHFEKHYSMGGSGIRSIIDQYYLMKNYGATMDFDYINKLLVKMNYVEFEAMCKNLAKAWFEDGLLNDELEQSAEYIINSGAFGTFEQYQKWRFEQYRKQGIKTKKGLFFRRMFMERERMENIYPSLKKHGWLLPFCWVHRLIKAVLFRRNKIKMEINSLRDKK</sequence>
<keyword evidence="2" id="KW-1185">Reference proteome</keyword>
<comment type="caution">
    <text evidence="1">The sequence shown here is derived from an EMBL/GenBank/DDBJ whole genome shotgun (WGS) entry which is preliminary data.</text>
</comment>
<name>A0ABR7F7I4_9FIRM</name>
<evidence type="ECO:0000313" key="1">
    <source>
        <dbReference type="EMBL" id="MBC5668715.1"/>
    </source>
</evidence>
<dbReference type="Pfam" id="PF14907">
    <property type="entry name" value="NTP_transf_5"/>
    <property type="match status" value="1"/>
</dbReference>
<organism evidence="1 2">
    <name type="scientific">Eubacterium segne</name>
    <dbReference type="NCBI Taxonomy" id="2763045"/>
    <lineage>
        <taxon>Bacteria</taxon>
        <taxon>Bacillati</taxon>
        <taxon>Bacillota</taxon>
        <taxon>Clostridia</taxon>
        <taxon>Eubacteriales</taxon>
        <taxon>Eubacteriaceae</taxon>
        <taxon>Eubacterium</taxon>
    </lineage>
</organism>
<protein>
    <submittedName>
        <fullName evidence="1">Nucleotidyltransferase family protein</fullName>
    </submittedName>
</protein>
<proteinExistence type="predicted"/>
<reference evidence="1 2" key="1">
    <citation type="submission" date="2020-08" db="EMBL/GenBank/DDBJ databases">
        <title>Genome public.</title>
        <authorList>
            <person name="Liu C."/>
            <person name="Sun Q."/>
        </authorList>
    </citation>
    <scope>NUCLEOTIDE SEQUENCE [LARGE SCALE GENOMIC DNA]</scope>
    <source>
        <strain evidence="1 2">BX4</strain>
    </source>
</reference>
<dbReference type="Proteomes" id="UP000597877">
    <property type="component" value="Unassembled WGS sequence"/>
</dbReference>